<keyword evidence="15" id="KW-1185">Reference proteome</keyword>
<feature type="domain" description="PAC" evidence="13">
    <location>
        <begin position="412"/>
        <end position="467"/>
    </location>
</feature>
<feature type="transmembrane region" description="Helical" evidence="11">
    <location>
        <begin position="189"/>
        <end position="207"/>
    </location>
</feature>
<evidence type="ECO:0000256" key="7">
    <source>
        <dbReference type="ARBA" id="ARBA00022692"/>
    </source>
</evidence>
<keyword evidence="8" id="KW-0418">Kinase</keyword>
<dbReference type="PANTHER" id="PTHR43304:SF1">
    <property type="entry name" value="PAC DOMAIN-CONTAINING PROTEIN"/>
    <property type="match status" value="1"/>
</dbReference>
<dbReference type="SUPFAM" id="SSF55781">
    <property type="entry name" value="GAF domain-like"/>
    <property type="match status" value="1"/>
</dbReference>
<feature type="domain" description="PAC" evidence="13">
    <location>
        <begin position="944"/>
        <end position="995"/>
    </location>
</feature>
<evidence type="ECO:0000256" key="10">
    <source>
        <dbReference type="ARBA" id="ARBA00023136"/>
    </source>
</evidence>
<organism evidence="14 15">
    <name type="scientific">Aquisphaera giovannonii</name>
    <dbReference type="NCBI Taxonomy" id="406548"/>
    <lineage>
        <taxon>Bacteria</taxon>
        <taxon>Pseudomonadati</taxon>
        <taxon>Planctomycetota</taxon>
        <taxon>Planctomycetia</taxon>
        <taxon>Isosphaerales</taxon>
        <taxon>Isosphaeraceae</taxon>
        <taxon>Aquisphaera</taxon>
    </lineage>
</organism>
<evidence type="ECO:0000256" key="8">
    <source>
        <dbReference type="ARBA" id="ARBA00022777"/>
    </source>
</evidence>
<dbReference type="InterPro" id="IPR001610">
    <property type="entry name" value="PAC"/>
</dbReference>
<feature type="domain" description="PAS" evidence="12">
    <location>
        <begin position="461"/>
        <end position="514"/>
    </location>
</feature>
<feature type="transmembrane region" description="Helical" evidence="11">
    <location>
        <begin position="158"/>
        <end position="177"/>
    </location>
</feature>
<feature type="transmembrane region" description="Helical" evidence="11">
    <location>
        <begin position="269"/>
        <end position="289"/>
    </location>
</feature>
<comment type="subcellular location">
    <subcellularLocation>
        <location evidence="2">Cell membrane</location>
        <topology evidence="2">Multi-pass membrane protein</topology>
    </subcellularLocation>
</comment>
<dbReference type="Pfam" id="PF08447">
    <property type="entry name" value="PAS_3"/>
    <property type="match status" value="2"/>
</dbReference>
<dbReference type="Proteomes" id="UP000324233">
    <property type="component" value="Chromosome"/>
</dbReference>
<evidence type="ECO:0000256" key="5">
    <source>
        <dbReference type="ARBA" id="ARBA00022553"/>
    </source>
</evidence>
<evidence type="ECO:0000313" key="15">
    <source>
        <dbReference type="Proteomes" id="UP000324233"/>
    </source>
</evidence>
<name>A0A5B9W6I1_9BACT</name>
<dbReference type="PROSITE" id="PS50112">
    <property type="entry name" value="PAS"/>
    <property type="match status" value="5"/>
</dbReference>
<evidence type="ECO:0000256" key="1">
    <source>
        <dbReference type="ARBA" id="ARBA00000085"/>
    </source>
</evidence>
<reference evidence="14 15" key="1">
    <citation type="submission" date="2019-08" db="EMBL/GenBank/DDBJ databases">
        <title>Deep-cultivation of Planctomycetes and their phenomic and genomic characterization uncovers novel biology.</title>
        <authorList>
            <person name="Wiegand S."/>
            <person name="Jogler M."/>
            <person name="Boedeker C."/>
            <person name="Pinto D."/>
            <person name="Vollmers J."/>
            <person name="Rivas-Marin E."/>
            <person name="Kohn T."/>
            <person name="Peeters S.H."/>
            <person name="Heuer A."/>
            <person name="Rast P."/>
            <person name="Oberbeckmann S."/>
            <person name="Bunk B."/>
            <person name="Jeske O."/>
            <person name="Meyerdierks A."/>
            <person name="Storesund J.E."/>
            <person name="Kallscheuer N."/>
            <person name="Luecker S."/>
            <person name="Lage O.M."/>
            <person name="Pohl T."/>
            <person name="Merkel B.J."/>
            <person name="Hornburger P."/>
            <person name="Mueller R.-W."/>
            <person name="Bruemmer F."/>
            <person name="Labrenz M."/>
            <person name="Spormann A.M."/>
            <person name="Op den Camp H."/>
            <person name="Overmann J."/>
            <person name="Amann R."/>
            <person name="Jetten M.S.M."/>
            <person name="Mascher T."/>
            <person name="Medema M.H."/>
            <person name="Devos D.P."/>
            <person name="Kaster A.-K."/>
            <person name="Ovreas L."/>
            <person name="Rohde M."/>
            <person name="Galperin M.Y."/>
            <person name="Jogler C."/>
        </authorList>
    </citation>
    <scope>NUCLEOTIDE SEQUENCE [LARGE SCALE GENOMIC DNA]</scope>
    <source>
        <strain evidence="14 15">OJF2</strain>
    </source>
</reference>
<dbReference type="InterPro" id="IPR013767">
    <property type="entry name" value="PAS_fold"/>
</dbReference>
<dbReference type="InterPro" id="IPR000014">
    <property type="entry name" value="PAS"/>
</dbReference>
<dbReference type="InterPro" id="IPR035965">
    <property type="entry name" value="PAS-like_dom_sf"/>
</dbReference>
<evidence type="ECO:0000259" key="13">
    <source>
        <dbReference type="PROSITE" id="PS50113"/>
    </source>
</evidence>
<dbReference type="Gene3D" id="3.30.450.40">
    <property type="match status" value="1"/>
</dbReference>
<keyword evidence="6" id="KW-0808">Transferase</keyword>
<dbReference type="InterPro" id="IPR036457">
    <property type="entry name" value="PPM-type-like_dom_sf"/>
</dbReference>
<dbReference type="InterPro" id="IPR029016">
    <property type="entry name" value="GAF-like_dom_sf"/>
</dbReference>
<dbReference type="Gene3D" id="3.60.40.10">
    <property type="entry name" value="PPM-type phosphatase domain"/>
    <property type="match status" value="1"/>
</dbReference>
<dbReference type="GO" id="GO:0004673">
    <property type="term" value="F:protein histidine kinase activity"/>
    <property type="evidence" value="ECO:0007669"/>
    <property type="project" value="UniProtKB-EC"/>
</dbReference>
<dbReference type="Pfam" id="PF00989">
    <property type="entry name" value="PAS"/>
    <property type="match status" value="2"/>
</dbReference>
<feature type="domain" description="PAS" evidence="12">
    <location>
        <begin position="582"/>
        <end position="635"/>
    </location>
</feature>
<evidence type="ECO:0000259" key="12">
    <source>
        <dbReference type="PROSITE" id="PS50112"/>
    </source>
</evidence>
<evidence type="ECO:0000256" key="4">
    <source>
        <dbReference type="ARBA" id="ARBA00022475"/>
    </source>
</evidence>
<evidence type="ECO:0000256" key="9">
    <source>
        <dbReference type="ARBA" id="ARBA00022989"/>
    </source>
</evidence>
<dbReference type="SMART" id="SM00331">
    <property type="entry name" value="PP2C_SIG"/>
    <property type="match status" value="1"/>
</dbReference>
<gene>
    <name evidence="14" type="primary">rsbU_3</name>
    <name evidence="14" type="ORF">OJF2_43260</name>
</gene>
<dbReference type="GO" id="GO:0005886">
    <property type="term" value="C:plasma membrane"/>
    <property type="evidence" value="ECO:0007669"/>
    <property type="project" value="UniProtKB-SubCell"/>
</dbReference>
<keyword evidence="9 11" id="KW-1133">Transmembrane helix</keyword>
<evidence type="ECO:0000256" key="11">
    <source>
        <dbReference type="SAM" id="Phobius"/>
    </source>
</evidence>
<feature type="domain" description="PAS" evidence="12">
    <location>
        <begin position="871"/>
        <end position="941"/>
    </location>
</feature>
<dbReference type="EC" id="2.7.13.3" evidence="3"/>
<dbReference type="SMART" id="SM00086">
    <property type="entry name" value="PAC"/>
    <property type="match status" value="5"/>
</dbReference>
<dbReference type="InterPro" id="IPR013655">
    <property type="entry name" value="PAS_fold_3"/>
</dbReference>
<evidence type="ECO:0000256" key="2">
    <source>
        <dbReference type="ARBA" id="ARBA00004651"/>
    </source>
</evidence>
<feature type="domain" description="PAS" evidence="12">
    <location>
        <begin position="334"/>
        <end position="376"/>
    </location>
</feature>
<feature type="domain" description="PAC" evidence="13">
    <location>
        <begin position="538"/>
        <end position="588"/>
    </location>
</feature>
<proteinExistence type="predicted"/>
<keyword evidence="14" id="KW-0378">Hydrolase</keyword>
<dbReference type="RefSeq" id="WP_168221955.1">
    <property type="nucleotide sequence ID" value="NZ_CP042997.1"/>
</dbReference>
<dbReference type="PANTHER" id="PTHR43304">
    <property type="entry name" value="PHYTOCHROME-LIKE PROTEIN CPH1"/>
    <property type="match status" value="1"/>
</dbReference>
<evidence type="ECO:0000256" key="6">
    <source>
        <dbReference type="ARBA" id="ARBA00022679"/>
    </source>
</evidence>
<dbReference type="Pfam" id="PF05231">
    <property type="entry name" value="MASE1"/>
    <property type="match status" value="1"/>
</dbReference>
<dbReference type="SUPFAM" id="SSF81606">
    <property type="entry name" value="PP2C-like"/>
    <property type="match status" value="1"/>
</dbReference>
<dbReference type="InterPro" id="IPR007895">
    <property type="entry name" value="MASE1"/>
</dbReference>
<protein>
    <recommendedName>
        <fullName evidence="3">histidine kinase</fullName>
        <ecNumber evidence="3">2.7.13.3</ecNumber>
    </recommendedName>
</protein>
<feature type="transmembrane region" description="Helical" evidence="11">
    <location>
        <begin position="124"/>
        <end position="146"/>
    </location>
</feature>
<evidence type="ECO:0000313" key="14">
    <source>
        <dbReference type="EMBL" id="QEH35769.1"/>
    </source>
</evidence>
<feature type="transmembrane region" description="Helical" evidence="11">
    <location>
        <begin position="33"/>
        <end position="49"/>
    </location>
</feature>
<dbReference type="InterPro" id="IPR052162">
    <property type="entry name" value="Sensor_kinase/Photoreceptor"/>
</dbReference>
<dbReference type="PROSITE" id="PS50113">
    <property type="entry name" value="PAC"/>
    <property type="match status" value="4"/>
</dbReference>
<keyword evidence="4" id="KW-1003">Cell membrane</keyword>
<comment type="catalytic activity">
    <reaction evidence="1">
        <text>ATP + protein L-histidine = ADP + protein N-phospho-L-histidine.</text>
        <dbReference type="EC" id="2.7.13.3"/>
    </reaction>
</comment>
<dbReference type="EMBL" id="CP042997">
    <property type="protein sequence ID" value="QEH35769.1"/>
    <property type="molecule type" value="Genomic_DNA"/>
</dbReference>
<accession>A0A5B9W6I1</accession>
<feature type="transmembrane region" description="Helical" evidence="11">
    <location>
        <begin position="80"/>
        <end position="103"/>
    </location>
</feature>
<sequence>MRHLIAVGLLAVAYVVAGSLGLLLAIPPGNVTLLWPASGIALAAILLGGDRLWPGIWVGSFLVNVPTLFAPGLAPSLAASLAAGVGIATGSTLQALAGGRLILKLTGARGFPDQPRGVFRFAAAAALMCLIGSTFGATSLATWGFVARDAYPFAWRTWYLGDLAGVLVYAPLLMVWLRRSPVRRDAGAIAEAAAFLGLSTLTTLVVFGGWLPAGASASYLAFPISIWAAFRFGRRGATAAICFVAAMASWGTARGAGPFQGGSLQLSLLLLQAFVSVLAVSSLTLATVVKELRRVAGALDELNGDLERRVADRSALAEQRAEQLALSERACQEKGRTLRSVLDGILEGVVVADRRGEVILWNRAAERLLGVDIRDVPPGRWPSHYGCFLPDRITPYPAGRFPLARAIRGETVQAEDMFLRNPSRPDGLWLQHSAVPLRDEAGGEPAGGVAVFRDVSEGKQAELRLRSVIESALAGFVMVDEAGRIVLVNRQAEVIFGYDREELHGRPIEVLMPEPPREGHRRDMEAYFRDPRARPMAASRDVRGLGKDGRIIHLLVALNPIRQDGRLLVLASVLDVTEQRRAAGLVRSVVEFSPDGTVAVDRGGRIVLVNREAERMFGYAREELLGQPLGILVPERARDRHRALAERFVAEHGRRSMNRGSDLFARRKDGTEFPADIALYSYELNGASFAVANVRDMTERRRLTAEVQAHLLGQGVISQVLRMSLEPAGVDELLRRSLDLVLSLPWFAAPAAGGVFLAEGEGDALVPKAQRGLPPEILGRCAAPHPGRCPCGDPDRHREVAFAGGPGGSGEPRLPLYCAPIFHGERHGILIVLLDESHPRRPDEEEFLSSVARILAGTIERKRGEDALRGSEARFRAISETAPLGIFLTDAAGGILYTNRAYLELAGRRDGEPPGGDWREAIHPEDRDRVRAEWDRSARDRSPFESTYRILHRDGRTTWASAKSAEIRIGDALTGYVGVVEDVTQKRRVIEAIRRSEERFDLAVRGTDAGIWDWDLVTGSIYFSPRWKSMLGHAEDEVASSFAEWESRLHPDDRDRASRAIKDYLEGRTAEYELEHRLRHKDGTYRWILSRGAAVRDGDGRPYRMVGSHIDITAQRRMAEQLSENLAQLEVAQRIQQAMLPRQSPAIAGLDIAGVSHPADYAGGDMFNYLPMLDGRLGIVIGDVAGHGIGAALEMASTQAFLRGLAQTCSTLGEIMTRINRFVFGETEGESFITLLLIRWDPRTRSLTYANAGHPPGYILDPAGEVRAELGSSSLPLGLEEHSDFPVGEPIALRPGELVVLVTDGILEAASPDEVFFGSGRLLEVIRGARGRAAREILEELHRAVTRHTGTEVLKDDVTAVVIKLGDASGPS</sequence>
<dbReference type="NCBIfam" id="TIGR00229">
    <property type="entry name" value="sensory_box"/>
    <property type="match status" value="5"/>
</dbReference>
<feature type="domain" description="PAC" evidence="13">
    <location>
        <begin position="1072"/>
        <end position="1124"/>
    </location>
</feature>
<dbReference type="FunFam" id="3.30.450.20:FF:000099">
    <property type="entry name" value="Sensory box sensor histidine kinase"/>
    <property type="match status" value="1"/>
</dbReference>
<dbReference type="CDD" id="cd00130">
    <property type="entry name" value="PAS"/>
    <property type="match status" value="5"/>
</dbReference>
<dbReference type="InterPro" id="IPR001932">
    <property type="entry name" value="PPM-type_phosphatase-like_dom"/>
</dbReference>
<dbReference type="Pfam" id="PF07228">
    <property type="entry name" value="SpoIIE"/>
    <property type="match status" value="1"/>
</dbReference>
<feature type="transmembrane region" description="Helical" evidence="11">
    <location>
        <begin position="237"/>
        <end position="257"/>
    </location>
</feature>
<dbReference type="Pfam" id="PF13188">
    <property type="entry name" value="PAS_8"/>
    <property type="match status" value="1"/>
</dbReference>
<dbReference type="SUPFAM" id="SSF55785">
    <property type="entry name" value="PYP-like sensor domain (PAS domain)"/>
    <property type="match status" value="5"/>
</dbReference>
<dbReference type="GO" id="GO:0016787">
    <property type="term" value="F:hydrolase activity"/>
    <property type="evidence" value="ECO:0007669"/>
    <property type="project" value="UniProtKB-KW"/>
</dbReference>
<dbReference type="InterPro" id="IPR000700">
    <property type="entry name" value="PAS-assoc_C"/>
</dbReference>
<feature type="domain" description="PAS" evidence="12">
    <location>
        <begin position="996"/>
        <end position="1068"/>
    </location>
</feature>
<dbReference type="GO" id="GO:0006355">
    <property type="term" value="P:regulation of DNA-templated transcription"/>
    <property type="evidence" value="ECO:0007669"/>
    <property type="project" value="InterPro"/>
</dbReference>
<keyword evidence="5" id="KW-0597">Phosphoprotein</keyword>
<evidence type="ECO:0000256" key="3">
    <source>
        <dbReference type="ARBA" id="ARBA00012438"/>
    </source>
</evidence>
<keyword evidence="10 11" id="KW-0472">Membrane</keyword>
<feature type="transmembrane region" description="Helical" evidence="11">
    <location>
        <begin position="56"/>
        <end position="74"/>
    </location>
</feature>
<keyword evidence="7 11" id="KW-0812">Transmembrane</keyword>
<dbReference type="SMART" id="SM00091">
    <property type="entry name" value="PAS"/>
    <property type="match status" value="5"/>
</dbReference>
<dbReference type="Gene3D" id="3.30.450.20">
    <property type="entry name" value="PAS domain"/>
    <property type="match status" value="5"/>
</dbReference>
<dbReference type="KEGG" id="agv:OJF2_43260"/>